<gene>
    <name evidence="1" type="ORF">HUW51_16965</name>
</gene>
<name>A0A7G7GAZ6_9BACT</name>
<dbReference type="RefSeq" id="WP_185270811.1">
    <property type="nucleotide sequence ID" value="NZ_CP055156.1"/>
</dbReference>
<dbReference type="InterPro" id="IPR010982">
    <property type="entry name" value="Lambda_DNA-bd_dom_sf"/>
</dbReference>
<protein>
    <submittedName>
        <fullName evidence="1">Uncharacterized protein</fullName>
    </submittedName>
</protein>
<dbReference type="KEGG" id="aswu:HUW51_16965"/>
<evidence type="ECO:0000313" key="2">
    <source>
        <dbReference type="Proteomes" id="UP000515237"/>
    </source>
</evidence>
<accession>A0A7G7GAZ6</accession>
<reference evidence="1 2" key="1">
    <citation type="journal article" date="2018" name="Int. J. Syst. Evol. Microbiol.">
        <title>Adhaeribacter swui sp. nov., isolated from wet mud.</title>
        <authorList>
            <person name="Kim D.U."/>
            <person name="Kim K.W."/>
            <person name="Kang M.S."/>
            <person name="Kim J.Y."/>
            <person name="Jang J.H."/>
            <person name="Kim M.K."/>
        </authorList>
    </citation>
    <scope>NUCLEOTIDE SEQUENCE [LARGE SCALE GENOMIC DNA]</scope>
    <source>
        <strain evidence="1 2">KCTC 52873</strain>
    </source>
</reference>
<dbReference type="EMBL" id="CP055156">
    <property type="protein sequence ID" value="QNF34330.1"/>
    <property type="molecule type" value="Genomic_DNA"/>
</dbReference>
<organism evidence="1 2">
    <name type="scientific">Adhaeribacter swui</name>
    <dbReference type="NCBI Taxonomy" id="2086471"/>
    <lineage>
        <taxon>Bacteria</taxon>
        <taxon>Pseudomonadati</taxon>
        <taxon>Bacteroidota</taxon>
        <taxon>Cytophagia</taxon>
        <taxon>Cytophagales</taxon>
        <taxon>Hymenobacteraceae</taxon>
        <taxon>Adhaeribacter</taxon>
    </lineage>
</organism>
<dbReference type="SUPFAM" id="SSF47413">
    <property type="entry name" value="lambda repressor-like DNA-binding domains"/>
    <property type="match status" value="1"/>
</dbReference>
<dbReference type="GO" id="GO:0003677">
    <property type="term" value="F:DNA binding"/>
    <property type="evidence" value="ECO:0007669"/>
    <property type="project" value="InterPro"/>
</dbReference>
<proteinExistence type="predicted"/>
<dbReference type="Proteomes" id="UP000515237">
    <property type="component" value="Chromosome"/>
</dbReference>
<sequence>MLLGEKIKAAVEASDFSAEMVANYIGISSVNLYRLYKKDSFEIKYLIKISELLKVPLSQFLPEENANVPSGPVNQHGLINTLGNIKKQSIKSNSGNAESDYLPSQVDEEKLLQQIESLHAEIKSLQKEVALKDQIINLKDQLIEQFKK</sequence>
<evidence type="ECO:0000313" key="1">
    <source>
        <dbReference type="EMBL" id="QNF34330.1"/>
    </source>
</evidence>
<dbReference type="Gene3D" id="1.10.260.40">
    <property type="entry name" value="lambda repressor-like DNA-binding domains"/>
    <property type="match status" value="1"/>
</dbReference>
<keyword evidence="2" id="KW-1185">Reference proteome</keyword>
<dbReference type="AlphaFoldDB" id="A0A7G7GAZ6"/>